<evidence type="ECO:0000313" key="8">
    <source>
        <dbReference type="EMBL" id="MFD0914944.1"/>
    </source>
</evidence>
<accession>A0ABW3FAP2</accession>
<dbReference type="InterPro" id="IPR053876">
    <property type="entry name" value="Phage_int_M"/>
</dbReference>
<dbReference type="PROSITE" id="PS51900">
    <property type="entry name" value="CB"/>
    <property type="match status" value="1"/>
</dbReference>
<dbReference type="Gene3D" id="3.30.160.390">
    <property type="entry name" value="Integrase, DNA-binding domain"/>
    <property type="match status" value="1"/>
</dbReference>
<dbReference type="PROSITE" id="PS51898">
    <property type="entry name" value="TYR_RECOMBINASE"/>
    <property type="match status" value="1"/>
</dbReference>
<reference evidence="9" key="1">
    <citation type="journal article" date="2019" name="Int. J. Syst. Evol. Microbiol.">
        <title>The Global Catalogue of Microorganisms (GCM) 10K type strain sequencing project: providing services to taxonomists for standard genome sequencing and annotation.</title>
        <authorList>
            <consortium name="The Broad Institute Genomics Platform"/>
            <consortium name="The Broad Institute Genome Sequencing Center for Infectious Disease"/>
            <person name="Wu L."/>
            <person name="Ma J."/>
        </authorList>
    </citation>
    <scope>NUCLEOTIDE SEQUENCE [LARGE SCALE GENOMIC DNA]</scope>
    <source>
        <strain evidence="9">CCUG 60023</strain>
    </source>
</reference>
<dbReference type="Gene3D" id="1.10.150.130">
    <property type="match status" value="1"/>
</dbReference>
<evidence type="ECO:0000259" key="7">
    <source>
        <dbReference type="PROSITE" id="PS51900"/>
    </source>
</evidence>
<gene>
    <name evidence="8" type="ORF">ACFQ14_00830</name>
</gene>
<dbReference type="Gene3D" id="1.10.443.10">
    <property type="entry name" value="Intergrase catalytic core"/>
    <property type="match status" value="1"/>
</dbReference>
<protein>
    <submittedName>
        <fullName evidence="8">Tyrosine-type recombinase/integrase</fullName>
    </submittedName>
</protein>
<dbReference type="InterPro" id="IPR013762">
    <property type="entry name" value="Integrase-like_cat_sf"/>
</dbReference>
<dbReference type="Pfam" id="PF13356">
    <property type="entry name" value="Arm-DNA-bind_3"/>
    <property type="match status" value="1"/>
</dbReference>
<dbReference type="InterPro" id="IPR038488">
    <property type="entry name" value="Integrase_DNA-bd_sf"/>
</dbReference>
<proteinExistence type="inferred from homology"/>
<keyword evidence="3 5" id="KW-0238">DNA-binding</keyword>
<dbReference type="InterPro" id="IPR050808">
    <property type="entry name" value="Phage_Integrase"/>
</dbReference>
<evidence type="ECO:0000256" key="2">
    <source>
        <dbReference type="ARBA" id="ARBA00022908"/>
    </source>
</evidence>
<dbReference type="RefSeq" id="WP_377210798.1">
    <property type="nucleotide sequence ID" value="NZ_JBHTJV010000002.1"/>
</dbReference>
<dbReference type="PANTHER" id="PTHR30629">
    <property type="entry name" value="PROPHAGE INTEGRASE"/>
    <property type="match status" value="1"/>
</dbReference>
<feature type="domain" description="Tyr recombinase" evidence="6">
    <location>
        <begin position="202"/>
        <end position="383"/>
    </location>
</feature>
<dbReference type="Pfam" id="PF22022">
    <property type="entry name" value="Phage_int_M"/>
    <property type="match status" value="1"/>
</dbReference>
<dbReference type="EMBL" id="JBHTJV010000002">
    <property type="protein sequence ID" value="MFD0914944.1"/>
    <property type="molecule type" value="Genomic_DNA"/>
</dbReference>
<comment type="caution">
    <text evidence="8">The sequence shown here is derived from an EMBL/GenBank/DDBJ whole genome shotgun (WGS) entry which is preliminary data.</text>
</comment>
<keyword evidence="9" id="KW-1185">Reference proteome</keyword>
<dbReference type="Proteomes" id="UP001597101">
    <property type="component" value="Unassembled WGS sequence"/>
</dbReference>
<evidence type="ECO:0000256" key="1">
    <source>
        <dbReference type="ARBA" id="ARBA00008857"/>
    </source>
</evidence>
<name>A0ABW3FAP2_9HYPH</name>
<dbReference type="Pfam" id="PF00589">
    <property type="entry name" value="Phage_integrase"/>
    <property type="match status" value="1"/>
</dbReference>
<dbReference type="PANTHER" id="PTHR30629:SF2">
    <property type="entry name" value="PROPHAGE INTEGRASE INTS-RELATED"/>
    <property type="match status" value="1"/>
</dbReference>
<dbReference type="InterPro" id="IPR025166">
    <property type="entry name" value="Integrase_DNA_bind_dom"/>
</dbReference>
<keyword evidence="2" id="KW-0229">DNA integration</keyword>
<evidence type="ECO:0000256" key="4">
    <source>
        <dbReference type="ARBA" id="ARBA00023172"/>
    </source>
</evidence>
<keyword evidence="4" id="KW-0233">DNA recombination</keyword>
<dbReference type="InterPro" id="IPR011010">
    <property type="entry name" value="DNA_brk_join_enz"/>
</dbReference>
<organism evidence="8 9">
    <name type="scientific">Pseudahrensia aquimaris</name>
    <dbReference type="NCBI Taxonomy" id="744461"/>
    <lineage>
        <taxon>Bacteria</taxon>
        <taxon>Pseudomonadati</taxon>
        <taxon>Pseudomonadota</taxon>
        <taxon>Alphaproteobacteria</taxon>
        <taxon>Hyphomicrobiales</taxon>
        <taxon>Ahrensiaceae</taxon>
        <taxon>Pseudahrensia</taxon>
    </lineage>
</organism>
<comment type="similarity">
    <text evidence="1">Belongs to the 'phage' integrase family.</text>
</comment>
<feature type="domain" description="Core-binding (CB)" evidence="7">
    <location>
        <begin position="98"/>
        <end position="179"/>
    </location>
</feature>
<dbReference type="SUPFAM" id="SSF56349">
    <property type="entry name" value="DNA breaking-rejoining enzymes"/>
    <property type="match status" value="1"/>
</dbReference>
<dbReference type="CDD" id="cd00801">
    <property type="entry name" value="INT_P4_C"/>
    <property type="match status" value="1"/>
</dbReference>
<sequence>MPLTDVQIRNAKPAPKPFKMFDGNGLFLHVQSSGSKLWRMKYRHAGKKKLLSFGRHPIVSLRDARAKRDEALALIFDGHDPSQIKQDNQRQRELEAASSFSVICDEYLDKLHKEGKSQATLTKINWLMDMAKAAFGNRPITEITARDILVPLKKIEAEGKHETATRLRSTIGRVFRYAVATARAETDPTFALQGALISPKVKNHAAIVSEGELGQLLRDIDAFNGYRVTVLGLKLLALLYPRPGELRNARWNEFDFEKRIWSIPAERTKMRKPHQVPLPAQAIELLKELKQFSPHNDLVMPSISNSQKPISDNTMNQALRRMGYTSEQMTAHGFRATFATLANESGLWNPDAIERALAHVDSNSVRRVYSRGAYWEERVKMADWWGDKLCQLIK</sequence>
<dbReference type="InterPro" id="IPR002104">
    <property type="entry name" value="Integrase_catalytic"/>
</dbReference>
<evidence type="ECO:0000256" key="3">
    <source>
        <dbReference type="ARBA" id="ARBA00023125"/>
    </source>
</evidence>
<evidence type="ECO:0000313" key="9">
    <source>
        <dbReference type="Proteomes" id="UP001597101"/>
    </source>
</evidence>
<evidence type="ECO:0000259" key="6">
    <source>
        <dbReference type="PROSITE" id="PS51898"/>
    </source>
</evidence>
<evidence type="ECO:0000256" key="5">
    <source>
        <dbReference type="PROSITE-ProRule" id="PRU01248"/>
    </source>
</evidence>
<dbReference type="InterPro" id="IPR044068">
    <property type="entry name" value="CB"/>
</dbReference>
<dbReference type="InterPro" id="IPR010998">
    <property type="entry name" value="Integrase_recombinase_N"/>
</dbReference>